<evidence type="ECO:0000256" key="6">
    <source>
        <dbReference type="ARBA" id="ARBA00022840"/>
    </source>
</evidence>
<comment type="similarity">
    <text evidence="2">Belongs to the ABC transporter superfamily. ABCG family. Eye pigment precursor importer (TC 3.A.1.204) subfamily.</text>
</comment>
<dbReference type="Pfam" id="PF19055">
    <property type="entry name" value="ABC2_membrane_7"/>
    <property type="match status" value="1"/>
</dbReference>
<dbReference type="InterPro" id="IPR017871">
    <property type="entry name" value="ABC_transporter-like_CS"/>
</dbReference>
<dbReference type="PANTHER" id="PTHR48041:SF71">
    <property type="entry name" value="ATP-BINDING CASSETTE SUB-FAMILY G MEMBER 8"/>
    <property type="match status" value="1"/>
</dbReference>
<proteinExistence type="inferred from homology"/>
<evidence type="ECO:0000256" key="2">
    <source>
        <dbReference type="ARBA" id="ARBA00005814"/>
    </source>
</evidence>
<keyword evidence="5" id="KW-0547">Nucleotide-binding</keyword>
<feature type="transmembrane region" description="Helical" evidence="9">
    <location>
        <begin position="485"/>
        <end position="501"/>
    </location>
</feature>
<dbReference type="InterPro" id="IPR003593">
    <property type="entry name" value="AAA+_ATPase"/>
</dbReference>
<keyword evidence="7 9" id="KW-1133">Transmembrane helix</keyword>
<keyword evidence="12" id="KW-1185">Reference proteome</keyword>
<evidence type="ECO:0000256" key="3">
    <source>
        <dbReference type="ARBA" id="ARBA00022448"/>
    </source>
</evidence>
<feature type="domain" description="ABC transporter" evidence="10">
    <location>
        <begin position="18"/>
        <end position="282"/>
    </location>
</feature>
<dbReference type="EMBL" id="JAZGQO010000007">
    <property type="protein sequence ID" value="KAK6182446.1"/>
    <property type="molecule type" value="Genomic_DNA"/>
</dbReference>
<dbReference type="PROSITE" id="PS50893">
    <property type="entry name" value="ABC_TRANSPORTER_2"/>
    <property type="match status" value="1"/>
</dbReference>
<dbReference type="InterPro" id="IPR043926">
    <property type="entry name" value="ABCG_dom"/>
</dbReference>
<feature type="transmembrane region" description="Helical" evidence="9">
    <location>
        <begin position="601"/>
        <end position="626"/>
    </location>
</feature>
<dbReference type="Proteomes" id="UP001347796">
    <property type="component" value="Unassembled WGS sequence"/>
</dbReference>
<gene>
    <name evidence="11" type="ORF">SNE40_010139</name>
</gene>
<name>A0AAN8JR09_PATCE</name>
<keyword evidence="6" id="KW-0067">ATP-binding</keyword>
<dbReference type="SUPFAM" id="SSF52540">
    <property type="entry name" value="P-loop containing nucleoside triphosphate hydrolases"/>
    <property type="match status" value="1"/>
</dbReference>
<dbReference type="InterPro" id="IPR027417">
    <property type="entry name" value="P-loop_NTPase"/>
</dbReference>
<dbReference type="SMART" id="SM00382">
    <property type="entry name" value="AAA"/>
    <property type="match status" value="1"/>
</dbReference>
<dbReference type="GO" id="GO:0033344">
    <property type="term" value="P:cholesterol efflux"/>
    <property type="evidence" value="ECO:0007669"/>
    <property type="project" value="TreeGrafter"/>
</dbReference>
<comment type="caution">
    <text evidence="11">The sequence shown here is derived from an EMBL/GenBank/DDBJ whole genome shotgun (WGS) entry which is preliminary data.</text>
</comment>
<feature type="transmembrane region" description="Helical" evidence="9">
    <location>
        <begin position="408"/>
        <end position="429"/>
    </location>
</feature>
<feature type="transmembrane region" description="Helical" evidence="9">
    <location>
        <begin position="521"/>
        <end position="540"/>
    </location>
</feature>
<dbReference type="GO" id="GO:0016887">
    <property type="term" value="F:ATP hydrolysis activity"/>
    <property type="evidence" value="ECO:0007669"/>
    <property type="project" value="InterPro"/>
</dbReference>
<accession>A0AAN8JR09</accession>
<reference evidence="11 12" key="1">
    <citation type="submission" date="2024-01" db="EMBL/GenBank/DDBJ databases">
        <title>The genome of the rayed Mediterranean limpet Patella caerulea (Linnaeus, 1758).</title>
        <authorList>
            <person name="Anh-Thu Weber A."/>
            <person name="Halstead-Nussloch G."/>
        </authorList>
    </citation>
    <scope>NUCLEOTIDE SEQUENCE [LARGE SCALE GENOMIC DNA]</scope>
    <source>
        <strain evidence="11">AATW-2023a</strain>
        <tissue evidence="11">Whole specimen</tissue>
    </source>
</reference>
<dbReference type="GO" id="GO:0005886">
    <property type="term" value="C:plasma membrane"/>
    <property type="evidence" value="ECO:0007669"/>
    <property type="project" value="TreeGrafter"/>
</dbReference>
<organism evidence="11 12">
    <name type="scientific">Patella caerulea</name>
    <name type="common">Rayed Mediterranean limpet</name>
    <dbReference type="NCBI Taxonomy" id="87958"/>
    <lineage>
        <taxon>Eukaryota</taxon>
        <taxon>Metazoa</taxon>
        <taxon>Spiralia</taxon>
        <taxon>Lophotrochozoa</taxon>
        <taxon>Mollusca</taxon>
        <taxon>Gastropoda</taxon>
        <taxon>Patellogastropoda</taxon>
        <taxon>Patelloidea</taxon>
        <taxon>Patellidae</taxon>
        <taxon>Patella</taxon>
    </lineage>
</organism>
<keyword evidence="3" id="KW-0813">Transport</keyword>
<evidence type="ECO:0000256" key="8">
    <source>
        <dbReference type="ARBA" id="ARBA00023136"/>
    </source>
</evidence>
<dbReference type="Pfam" id="PF01061">
    <property type="entry name" value="ABC2_membrane"/>
    <property type="match status" value="1"/>
</dbReference>
<dbReference type="PROSITE" id="PS00211">
    <property type="entry name" value="ABC_TRANSPORTER_1"/>
    <property type="match status" value="1"/>
</dbReference>
<dbReference type="GO" id="GO:0043235">
    <property type="term" value="C:receptor complex"/>
    <property type="evidence" value="ECO:0007669"/>
    <property type="project" value="TreeGrafter"/>
</dbReference>
<dbReference type="GO" id="GO:0140359">
    <property type="term" value="F:ABC-type transporter activity"/>
    <property type="evidence" value="ECO:0007669"/>
    <property type="project" value="InterPro"/>
</dbReference>
<comment type="subcellular location">
    <subcellularLocation>
        <location evidence="1">Membrane</location>
        <topology evidence="1">Multi-pass membrane protein</topology>
    </subcellularLocation>
</comment>
<dbReference type="InterPro" id="IPR050352">
    <property type="entry name" value="ABCG_transporters"/>
</dbReference>
<feature type="transmembrane region" description="Helical" evidence="9">
    <location>
        <begin position="374"/>
        <end position="396"/>
    </location>
</feature>
<dbReference type="Pfam" id="PF00005">
    <property type="entry name" value="ABC_tran"/>
    <property type="match status" value="1"/>
</dbReference>
<evidence type="ECO:0000256" key="9">
    <source>
        <dbReference type="SAM" id="Phobius"/>
    </source>
</evidence>
<evidence type="ECO:0000256" key="5">
    <source>
        <dbReference type="ARBA" id="ARBA00022741"/>
    </source>
</evidence>
<evidence type="ECO:0000256" key="7">
    <source>
        <dbReference type="ARBA" id="ARBA00022989"/>
    </source>
</evidence>
<dbReference type="InterPro" id="IPR013525">
    <property type="entry name" value="ABC2_TM"/>
</dbReference>
<protein>
    <recommendedName>
        <fullName evidence="10">ABC transporter domain-containing protein</fullName>
    </recommendedName>
</protein>
<evidence type="ECO:0000256" key="4">
    <source>
        <dbReference type="ARBA" id="ARBA00022692"/>
    </source>
</evidence>
<evidence type="ECO:0000256" key="1">
    <source>
        <dbReference type="ARBA" id="ARBA00004141"/>
    </source>
</evidence>
<dbReference type="GO" id="GO:0005524">
    <property type="term" value="F:ATP binding"/>
    <property type="evidence" value="ECO:0007669"/>
    <property type="project" value="UniProtKB-KW"/>
</dbReference>
<dbReference type="GO" id="GO:0042632">
    <property type="term" value="P:cholesterol homeostasis"/>
    <property type="evidence" value="ECO:0007669"/>
    <property type="project" value="TreeGrafter"/>
</dbReference>
<evidence type="ECO:0000259" key="10">
    <source>
        <dbReference type="PROSITE" id="PS50893"/>
    </source>
</evidence>
<dbReference type="PANTHER" id="PTHR48041">
    <property type="entry name" value="ABC TRANSPORTER G FAMILY MEMBER 28"/>
    <property type="match status" value="1"/>
</dbReference>
<keyword evidence="8 9" id="KW-0472">Membrane</keyword>
<keyword evidence="4 9" id="KW-0812">Transmembrane</keyword>
<dbReference type="Gene3D" id="3.40.50.300">
    <property type="entry name" value="P-loop containing nucleotide triphosphate hydrolases"/>
    <property type="match status" value="1"/>
</dbReference>
<dbReference type="AlphaFoldDB" id="A0AAN8JR09"/>
<evidence type="ECO:0000313" key="12">
    <source>
        <dbReference type="Proteomes" id="UP001347796"/>
    </source>
</evidence>
<feature type="transmembrane region" description="Helical" evidence="9">
    <location>
        <begin position="450"/>
        <end position="473"/>
    </location>
</feature>
<dbReference type="FunFam" id="3.40.50.300:FF:001473">
    <property type="entry name" value="ATP-binding cassette transporter"/>
    <property type="match status" value="1"/>
</dbReference>
<sequence>MASTYVIDPETRHQSININVTNLTYAVDEVGSLPNWKTKLPFNKSKATENEFKSKVILNNVSFKVNSGQMLAIMGCSGSGKTSLLDVLACRNMGGEVRGDIELNGVKHTRGMIETYSAYVRQDDRLLQHLTVKETLMFVAQLKLPTRLSNREMQNKVDGVIAELGLSHVANTRVGGVDIRGISGGERRRVSIGVQLLLDPSILFLDEPTSGLDAFTANHMVQTLANLASNKRTVLLSIHQPRTDIFELFDLVLVLSAGKTVYFGEAKLMVDYFTTLGFPCPELTNPSDFYLDLATIDVTSVETEKTTSEILKNLVIAYELDKTTKSELAELEHSHQTQVSTLAGSMDNNSGYPGFFRQFQVLFRRHFRNIVIDYWFLIVQIIQSLTMSTILGSVFWNLSKDQLGMRDRFGLFFMTCVMYPYTVTLDVIGQSHRERHYLYFELQDKLYGHFAYNMAKVLAEIPFHVLFCTIYFTPAYFMANLEKDAGVFFTMYGVVILSVYASKSAASFAANLLPNYQLSSVTSNTLLAIFALSGGFFINLETLFSGLKWVSDISSIRWAFEAISVTGYQNLNFTCGEIDPKYCVRTGQEALEMYSFEDGKVWLSVTALSGIILTFQILAFVSLRFVPQKPYE</sequence>
<dbReference type="GO" id="GO:0120020">
    <property type="term" value="F:cholesterol transfer activity"/>
    <property type="evidence" value="ECO:0007669"/>
    <property type="project" value="TreeGrafter"/>
</dbReference>
<dbReference type="InterPro" id="IPR003439">
    <property type="entry name" value="ABC_transporter-like_ATP-bd"/>
</dbReference>
<evidence type="ECO:0000313" key="11">
    <source>
        <dbReference type="EMBL" id="KAK6182446.1"/>
    </source>
</evidence>